<name>A0AA36IV65_9DINO</name>
<dbReference type="EMBL" id="CAUJNA010002569">
    <property type="protein sequence ID" value="CAJ1393478.1"/>
    <property type="molecule type" value="Genomic_DNA"/>
</dbReference>
<reference evidence="2" key="1">
    <citation type="submission" date="2023-08" db="EMBL/GenBank/DDBJ databases">
        <authorList>
            <person name="Chen Y."/>
            <person name="Shah S."/>
            <person name="Dougan E. K."/>
            <person name="Thang M."/>
            <person name="Chan C."/>
        </authorList>
    </citation>
    <scope>NUCLEOTIDE SEQUENCE</scope>
</reference>
<dbReference type="Proteomes" id="UP001178507">
    <property type="component" value="Unassembled WGS sequence"/>
</dbReference>
<sequence>MPPQQWSFNRDAQGRMPVFHFDAAVSGAAQGHGRAWPAWLGRGGTGPVNAGAHAFPGNVNRNEERERDRKHKQKVRTSKPQPKRSAAFSPERPCPVPSGAPQVMEGIMTELRREVDRLDEDAWMFKKLPF</sequence>
<accession>A0AA36IV65</accession>
<proteinExistence type="predicted"/>
<feature type="region of interest" description="Disordered" evidence="1">
    <location>
        <begin position="42"/>
        <end position="102"/>
    </location>
</feature>
<evidence type="ECO:0000313" key="3">
    <source>
        <dbReference type="Proteomes" id="UP001178507"/>
    </source>
</evidence>
<organism evidence="2 3">
    <name type="scientific">Effrenium voratum</name>
    <dbReference type="NCBI Taxonomy" id="2562239"/>
    <lineage>
        <taxon>Eukaryota</taxon>
        <taxon>Sar</taxon>
        <taxon>Alveolata</taxon>
        <taxon>Dinophyceae</taxon>
        <taxon>Suessiales</taxon>
        <taxon>Symbiodiniaceae</taxon>
        <taxon>Effrenium</taxon>
    </lineage>
</organism>
<keyword evidence="3" id="KW-1185">Reference proteome</keyword>
<protein>
    <submittedName>
        <fullName evidence="2">Uncharacterized protein</fullName>
    </submittedName>
</protein>
<dbReference type="AlphaFoldDB" id="A0AA36IV65"/>
<evidence type="ECO:0000256" key="1">
    <source>
        <dbReference type="SAM" id="MobiDB-lite"/>
    </source>
</evidence>
<evidence type="ECO:0000313" key="2">
    <source>
        <dbReference type="EMBL" id="CAJ1393478.1"/>
    </source>
</evidence>
<comment type="caution">
    <text evidence="2">The sequence shown here is derived from an EMBL/GenBank/DDBJ whole genome shotgun (WGS) entry which is preliminary data.</text>
</comment>
<feature type="compositionally biased region" description="Basic residues" evidence="1">
    <location>
        <begin position="68"/>
        <end position="77"/>
    </location>
</feature>
<gene>
    <name evidence="2" type="ORF">EVOR1521_LOCUS18330</name>
</gene>